<evidence type="ECO:0000256" key="2">
    <source>
        <dbReference type="ARBA" id="ARBA00023239"/>
    </source>
</evidence>
<keyword evidence="3" id="KW-0479">Metal-binding</keyword>
<keyword evidence="3 4" id="KW-0436">Ligase</keyword>
<dbReference type="Proteomes" id="UP000006365">
    <property type="component" value="Chromosome"/>
</dbReference>
<keyword evidence="1 3" id="KW-0210">Decarboxylase</keyword>
<evidence type="ECO:0000259" key="5">
    <source>
        <dbReference type="Pfam" id="PF02441"/>
    </source>
</evidence>
<dbReference type="SUPFAM" id="SSF102645">
    <property type="entry name" value="CoaB-like"/>
    <property type="match status" value="1"/>
</dbReference>
<dbReference type="GO" id="GO:0010181">
    <property type="term" value="F:FMN binding"/>
    <property type="evidence" value="ECO:0007669"/>
    <property type="project" value="UniProtKB-UniRule"/>
</dbReference>
<dbReference type="HAMAP" id="MF_02225">
    <property type="entry name" value="CoaBC"/>
    <property type="match status" value="1"/>
</dbReference>
<dbReference type="PANTHER" id="PTHR14359">
    <property type="entry name" value="HOMO-OLIGOMERIC FLAVIN CONTAINING CYS DECARBOXYLASE FAMILY"/>
    <property type="match status" value="1"/>
</dbReference>
<dbReference type="GO" id="GO:0071513">
    <property type="term" value="C:phosphopantothenoylcysteine decarboxylase complex"/>
    <property type="evidence" value="ECO:0007669"/>
    <property type="project" value="TreeGrafter"/>
</dbReference>
<keyword evidence="2 3" id="KW-0456">Lyase</keyword>
<comment type="caution">
    <text evidence="3">Lacks conserved residue(s) required for the propagation of feature annotation.</text>
</comment>
<dbReference type="GO" id="GO:0015941">
    <property type="term" value="P:pantothenate catabolic process"/>
    <property type="evidence" value="ECO:0007669"/>
    <property type="project" value="InterPro"/>
</dbReference>
<keyword evidence="3" id="KW-0511">Multifunctional enzyme</keyword>
<dbReference type="GO" id="GO:0015937">
    <property type="term" value="P:coenzyme A biosynthetic process"/>
    <property type="evidence" value="ECO:0007669"/>
    <property type="project" value="UniProtKB-UniRule"/>
</dbReference>
<dbReference type="PANTHER" id="PTHR14359:SF6">
    <property type="entry name" value="PHOSPHOPANTOTHENOYLCYSTEINE DECARBOXYLASE"/>
    <property type="match status" value="1"/>
</dbReference>
<keyword evidence="3" id="KW-0460">Magnesium</keyword>
<comment type="function">
    <text evidence="4">Catalyzes two steps in the biosynthesis of coenzyme A. In the first step cysteine is conjugated to 4'-phosphopantothenate to form 4-phosphopantothenoylcysteine, in the latter compound is decarboxylated to form 4'-phosphopantotheine.</text>
</comment>
<dbReference type="GO" id="GO:0046872">
    <property type="term" value="F:metal ion binding"/>
    <property type="evidence" value="ECO:0007669"/>
    <property type="project" value="UniProtKB-KW"/>
</dbReference>
<proteinExistence type="inferred from homology"/>
<dbReference type="EC" id="4.1.1.36" evidence="3"/>
<comment type="function">
    <text evidence="3">Catalyzes two sequential steps in the biosynthesis of coenzyme A. In the first step cysteine is conjugated to 4'-phosphopantothenate to form 4-phosphopantothenoylcysteine. In the second step the latter compound is decarboxylated to form 4'-phosphopantotheine.</text>
</comment>
<feature type="binding site" evidence="3">
    <location>
        <position position="324"/>
    </location>
    <ligand>
        <name>CTP</name>
        <dbReference type="ChEBI" id="CHEBI:37563"/>
    </ligand>
</feature>
<dbReference type="InterPro" id="IPR005252">
    <property type="entry name" value="CoaBC"/>
</dbReference>
<evidence type="ECO:0000313" key="7">
    <source>
        <dbReference type="EMBL" id="ADW18335.1"/>
    </source>
</evidence>
<comment type="pathway">
    <text evidence="3 4">Cofactor biosynthesis; coenzyme A biosynthesis; CoA from (R)-pantothenate: step 2/5.</text>
</comment>
<keyword evidence="8" id="KW-1185">Reference proteome</keyword>
<feature type="domain" description="DNA/pantothenate metabolism flavoprotein C-terminal" evidence="6">
    <location>
        <begin position="186"/>
        <end position="395"/>
    </location>
</feature>
<reference evidence="7 8" key="1">
    <citation type="journal article" date="2011" name="Stand. Genomic Sci.">
        <title>Complete genome sequence of Desulfobulbus propionicus type strain (1pr3).</title>
        <authorList>
            <person name="Pagani I."/>
            <person name="Lapidus A."/>
            <person name="Nolan M."/>
            <person name="Lucas S."/>
            <person name="Hammon N."/>
            <person name="Deshpande S."/>
            <person name="Cheng J.F."/>
            <person name="Chertkov O."/>
            <person name="Davenport K."/>
            <person name="Tapia R."/>
            <person name="Han C."/>
            <person name="Goodwin L."/>
            <person name="Pitluck S."/>
            <person name="Liolios K."/>
            <person name="Mavromatis K."/>
            <person name="Ivanova N."/>
            <person name="Mikhailova N."/>
            <person name="Pati A."/>
            <person name="Chen A."/>
            <person name="Palaniappan K."/>
            <person name="Land M."/>
            <person name="Hauser L."/>
            <person name="Chang Y.J."/>
            <person name="Jeffries C.D."/>
            <person name="Detter J.C."/>
            <person name="Brambilla E."/>
            <person name="Kannan K.P."/>
            <person name="Djao O.D."/>
            <person name="Rohde M."/>
            <person name="Pukall R."/>
            <person name="Spring S."/>
            <person name="Goker M."/>
            <person name="Sikorski J."/>
            <person name="Woyke T."/>
            <person name="Bristow J."/>
            <person name="Eisen J.A."/>
            <person name="Markowitz V."/>
            <person name="Hugenholtz P."/>
            <person name="Kyrpides N.C."/>
            <person name="Klenk H.P."/>
        </authorList>
    </citation>
    <scope>NUCLEOTIDE SEQUENCE [LARGE SCALE GENOMIC DNA]</scope>
    <source>
        <strain evidence="8">ATCC 33891 / DSM 2032 / 1pr3</strain>
    </source>
</reference>
<keyword evidence="3 4" id="KW-0285">Flavoprotein</keyword>
<gene>
    <name evidence="3" type="primary">coaBC</name>
    <name evidence="7" type="ordered locus">Despr_2191</name>
</gene>
<dbReference type="Gene3D" id="3.40.50.1950">
    <property type="entry name" value="Flavin prenyltransferase-like"/>
    <property type="match status" value="1"/>
</dbReference>
<dbReference type="SUPFAM" id="SSF52507">
    <property type="entry name" value="Homo-oligomeric flavin-containing Cys decarboxylases, HFCD"/>
    <property type="match status" value="1"/>
</dbReference>
<dbReference type="AlphaFoldDB" id="A0A7U3YMY3"/>
<dbReference type="EC" id="6.3.2.5" evidence="3"/>
<comment type="similarity">
    <text evidence="3 4">In the C-terminal section; belongs to the PPC synthetase family.</text>
</comment>
<evidence type="ECO:0000259" key="6">
    <source>
        <dbReference type="Pfam" id="PF04127"/>
    </source>
</evidence>
<comment type="pathway">
    <text evidence="3 4">Cofactor biosynthesis; coenzyme A biosynthesis; CoA from (R)-pantothenate: step 3/5.</text>
</comment>
<dbReference type="InterPro" id="IPR036551">
    <property type="entry name" value="Flavin_trans-like"/>
</dbReference>
<evidence type="ECO:0000256" key="1">
    <source>
        <dbReference type="ARBA" id="ARBA00022793"/>
    </source>
</evidence>
<protein>
    <recommendedName>
        <fullName evidence="3">Coenzyme A biosynthesis bifunctional protein CoaBC</fullName>
    </recommendedName>
    <alternativeName>
        <fullName evidence="3">DNA/pantothenate metabolism flavoprotein</fullName>
    </alternativeName>
    <alternativeName>
        <fullName evidence="3">Phosphopantothenoylcysteine synthetase/decarboxylase</fullName>
        <shortName evidence="3">PPCS-PPCDC</shortName>
    </alternativeName>
    <domain>
        <recommendedName>
            <fullName evidence="3">Phosphopantothenoylcysteine decarboxylase</fullName>
            <shortName evidence="3">PPC decarboxylase</shortName>
            <shortName evidence="3">PPC-DC</shortName>
            <ecNumber evidence="3">4.1.1.36</ecNumber>
        </recommendedName>
        <alternativeName>
            <fullName evidence="3">CoaC</fullName>
        </alternativeName>
    </domain>
    <domain>
        <recommendedName>
            <fullName evidence="3">Phosphopantothenate--cysteine ligase</fullName>
            <ecNumber evidence="3">6.3.2.5</ecNumber>
        </recommendedName>
        <alternativeName>
            <fullName evidence="3">CoaB</fullName>
        </alternativeName>
        <alternativeName>
            <fullName evidence="3">Phosphopantothenoylcysteine synthetase</fullName>
            <shortName evidence="3">PPC synthetase</shortName>
            <shortName evidence="3">PPC-S</shortName>
        </alternativeName>
    </domain>
</protein>
<feature type="binding site" evidence="3">
    <location>
        <position position="342"/>
    </location>
    <ligand>
        <name>CTP</name>
        <dbReference type="ChEBI" id="CHEBI:37563"/>
    </ligand>
</feature>
<evidence type="ECO:0000256" key="3">
    <source>
        <dbReference type="HAMAP-Rule" id="MF_02225"/>
    </source>
</evidence>
<dbReference type="InterPro" id="IPR035929">
    <property type="entry name" value="CoaB-like_sf"/>
</dbReference>
<dbReference type="Gene3D" id="3.40.50.10300">
    <property type="entry name" value="CoaB-like"/>
    <property type="match status" value="1"/>
</dbReference>
<dbReference type="GO" id="GO:0004633">
    <property type="term" value="F:phosphopantothenoylcysteine decarboxylase activity"/>
    <property type="evidence" value="ECO:0007669"/>
    <property type="project" value="UniProtKB-UniRule"/>
</dbReference>
<feature type="active site" description="Proton donor" evidence="3">
    <location>
        <position position="159"/>
    </location>
</feature>
<comment type="cofactor">
    <cofactor evidence="3">
        <name>FMN</name>
        <dbReference type="ChEBI" id="CHEBI:58210"/>
    </cofactor>
    <text evidence="3">Binds 1 FMN per subunit.</text>
</comment>
<dbReference type="GO" id="GO:0004632">
    <property type="term" value="F:phosphopantothenate--cysteine ligase activity"/>
    <property type="evidence" value="ECO:0007669"/>
    <property type="project" value="UniProtKB-UniRule"/>
</dbReference>
<accession>A0A7U3YMY3</accession>
<dbReference type="NCBIfam" id="TIGR00521">
    <property type="entry name" value="coaBC_dfp"/>
    <property type="match status" value="1"/>
</dbReference>
<dbReference type="RefSeq" id="WP_015724873.1">
    <property type="nucleotide sequence ID" value="NC_014972.1"/>
</dbReference>
<dbReference type="InterPro" id="IPR007085">
    <property type="entry name" value="DNA/pantothenate-metab_flavo_C"/>
</dbReference>
<feature type="binding site" evidence="3">
    <location>
        <position position="289"/>
    </location>
    <ligand>
        <name>CTP</name>
        <dbReference type="ChEBI" id="CHEBI:37563"/>
    </ligand>
</feature>
<organism evidence="7 8">
    <name type="scientific">Desulfobulbus propionicus (strain ATCC 33891 / DSM 2032 / VKM B-1956 / 1pr3)</name>
    <dbReference type="NCBI Taxonomy" id="577650"/>
    <lineage>
        <taxon>Bacteria</taxon>
        <taxon>Pseudomonadati</taxon>
        <taxon>Thermodesulfobacteriota</taxon>
        <taxon>Desulfobulbia</taxon>
        <taxon>Desulfobulbales</taxon>
        <taxon>Desulfobulbaceae</taxon>
        <taxon>Desulfobulbus</taxon>
    </lineage>
</organism>
<comment type="cofactor">
    <cofactor evidence="3">
        <name>Mg(2+)</name>
        <dbReference type="ChEBI" id="CHEBI:18420"/>
    </cofactor>
</comment>
<dbReference type="KEGG" id="dpr:Despr_2191"/>
<dbReference type="UniPathway" id="UPA00241">
    <property type="reaction ID" value="UER00353"/>
</dbReference>
<evidence type="ECO:0000256" key="4">
    <source>
        <dbReference type="RuleBase" id="RU364078"/>
    </source>
</evidence>
<dbReference type="Pfam" id="PF04127">
    <property type="entry name" value="DFP"/>
    <property type="match status" value="1"/>
</dbReference>
<name>A0A7U3YMY3_DESPD</name>
<evidence type="ECO:0000313" key="8">
    <source>
        <dbReference type="Proteomes" id="UP000006365"/>
    </source>
</evidence>
<feature type="domain" description="Flavoprotein" evidence="5">
    <location>
        <begin position="7"/>
        <end position="173"/>
    </location>
</feature>
<comment type="catalytic activity">
    <reaction evidence="3 4">
        <text>N-[(R)-4-phosphopantothenoyl]-L-cysteine + H(+) = (R)-4'-phosphopantetheine + CO2</text>
        <dbReference type="Rhea" id="RHEA:16793"/>
        <dbReference type="ChEBI" id="CHEBI:15378"/>
        <dbReference type="ChEBI" id="CHEBI:16526"/>
        <dbReference type="ChEBI" id="CHEBI:59458"/>
        <dbReference type="ChEBI" id="CHEBI:61723"/>
        <dbReference type="EC" id="4.1.1.36"/>
    </reaction>
</comment>
<comment type="catalytic activity">
    <reaction evidence="3 4">
        <text>(R)-4'-phosphopantothenate + L-cysteine + CTP = N-[(R)-4-phosphopantothenoyl]-L-cysteine + CMP + diphosphate + H(+)</text>
        <dbReference type="Rhea" id="RHEA:19397"/>
        <dbReference type="ChEBI" id="CHEBI:10986"/>
        <dbReference type="ChEBI" id="CHEBI:15378"/>
        <dbReference type="ChEBI" id="CHEBI:33019"/>
        <dbReference type="ChEBI" id="CHEBI:35235"/>
        <dbReference type="ChEBI" id="CHEBI:37563"/>
        <dbReference type="ChEBI" id="CHEBI:59458"/>
        <dbReference type="ChEBI" id="CHEBI:60377"/>
        <dbReference type="EC" id="6.3.2.5"/>
    </reaction>
</comment>
<sequence length="404" mass="43125">MSGLQGKNILLGVTGSIAAYKAAQWVRELVKEEAVVTVLMTGAAEKFVAPLTFSALSGNPVYRDMFDESPDRVMAHINLSREADALVIAPATAQTIARLAGGWADTLLAAVVLAAQVPVVICPAMNSSMLAHPATQENMNRLRQFGYHLVQPGSGALACGETGDGRLAEWEAAREALLFLLGPADLKGKSVLITAGPTREPIDPVRFLSNRSSGKMGFALAQAAQRRGAAVTLVTGPVALADPWGIDVIRVTTAEEMAAAVLGQAPAMDVIIKSAAVADFRPASCQSLKIKKTNQGLRLDLIKNRDILAELGHRRQPHQVLVGFAAESHDHLSEGQRKLREKNLDLIVVNDILGSETGFDVATNQVTLIGRKEIHPLPLLSKEATADRILDRVVTLLGEKAIKE</sequence>
<dbReference type="Pfam" id="PF02441">
    <property type="entry name" value="Flavoprotein"/>
    <property type="match status" value="1"/>
</dbReference>
<feature type="binding site" evidence="3">
    <location>
        <position position="279"/>
    </location>
    <ligand>
        <name>CTP</name>
        <dbReference type="ChEBI" id="CHEBI:37563"/>
    </ligand>
</feature>
<keyword evidence="3 4" id="KW-0288">FMN</keyword>
<feature type="region of interest" description="Phosphopantothenoylcysteine decarboxylase" evidence="3">
    <location>
        <begin position="1"/>
        <end position="190"/>
    </location>
</feature>
<feature type="binding site" evidence="3">
    <location>
        <position position="338"/>
    </location>
    <ligand>
        <name>CTP</name>
        <dbReference type="ChEBI" id="CHEBI:37563"/>
    </ligand>
</feature>
<comment type="similarity">
    <text evidence="3 4">In the N-terminal section; belongs to the HFCD (homo-oligomeric flavin containing Cys decarboxylase) superfamily.</text>
</comment>
<feature type="region of interest" description="Phosphopantothenate--cysteine ligase" evidence="3">
    <location>
        <begin position="191"/>
        <end position="404"/>
    </location>
</feature>
<dbReference type="InterPro" id="IPR003382">
    <property type="entry name" value="Flavoprotein"/>
</dbReference>
<dbReference type="EMBL" id="CP002364">
    <property type="protein sequence ID" value="ADW18335.1"/>
    <property type="molecule type" value="Genomic_DNA"/>
</dbReference>